<dbReference type="InterPro" id="IPR050296">
    <property type="entry name" value="Antp_homeobox"/>
</dbReference>
<dbReference type="RefSeq" id="XP_018496706.1">
    <property type="nucleotide sequence ID" value="XM_018641190.1"/>
</dbReference>
<evidence type="ECO:0000313" key="12">
    <source>
        <dbReference type="Proteomes" id="UP000694867"/>
    </source>
</evidence>
<evidence type="ECO:0000256" key="2">
    <source>
        <dbReference type="ARBA" id="ARBA00009107"/>
    </source>
</evidence>
<dbReference type="InterPro" id="IPR017995">
    <property type="entry name" value="Homeobox_antennapedia"/>
</dbReference>
<accession>A0AAJ7L5U0</accession>
<evidence type="ECO:0000259" key="11">
    <source>
        <dbReference type="PROSITE" id="PS50071"/>
    </source>
</evidence>
<dbReference type="PROSITE" id="PS00032">
    <property type="entry name" value="ANTENNAPEDIA"/>
    <property type="match status" value="1"/>
</dbReference>
<dbReference type="InterPro" id="IPR020479">
    <property type="entry name" value="HD_metazoa"/>
</dbReference>
<dbReference type="PRINTS" id="PR00025">
    <property type="entry name" value="ANTENNAPEDIA"/>
</dbReference>
<dbReference type="GO" id="GO:0000981">
    <property type="term" value="F:DNA-binding transcription factor activity, RNA polymerase II-specific"/>
    <property type="evidence" value="ECO:0007669"/>
    <property type="project" value="InterPro"/>
</dbReference>
<dbReference type="Proteomes" id="UP000694867">
    <property type="component" value="Unplaced"/>
</dbReference>
<keyword evidence="4 7" id="KW-0238">DNA-binding</keyword>
<keyword evidence="3" id="KW-0217">Developmental protein</keyword>
<dbReference type="PROSITE" id="PS00027">
    <property type="entry name" value="HOMEOBOX_1"/>
    <property type="match status" value="1"/>
</dbReference>
<feature type="compositionally biased region" description="Pro residues" evidence="10">
    <location>
        <begin position="145"/>
        <end position="154"/>
    </location>
</feature>
<dbReference type="InterPro" id="IPR017970">
    <property type="entry name" value="Homeobox_CS"/>
</dbReference>
<dbReference type="InterPro" id="IPR001827">
    <property type="entry name" value="Homeobox_Antennapedia_CS"/>
</dbReference>
<dbReference type="GO" id="GO:0009952">
    <property type="term" value="P:anterior/posterior pattern specification"/>
    <property type="evidence" value="ECO:0007669"/>
    <property type="project" value="TreeGrafter"/>
</dbReference>
<dbReference type="GeneID" id="100897942"/>
<evidence type="ECO:0000256" key="9">
    <source>
        <dbReference type="RuleBase" id="RU004442"/>
    </source>
</evidence>
<gene>
    <name evidence="13" type="primary">LOC100897942</name>
</gene>
<evidence type="ECO:0000256" key="8">
    <source>
        <dbReference type="RuleBase" id="RU000682"/>
    </source>
</evidence>
<proteinExistence type="inferred from homology"/>
<protein>
    <submittedName>
        <fullName evidence="13">Homeobox protein Hox-B7-B</fullName>
    </submittedName>
</protein>
<evidence type="ECO:0000256" key="3">
    <source>
        <dbReference type="ARBA" id="ARBA00022473"/>
    </source>
</evidence>
<name>A0AAJ7L5U0_9ACAR</name>
<evidence type="ECO:0000256" key="4">
    <source>
        <dbReference type="ARBA" id="ARBA00023125"/>
    </source>
</evidence>
<dbReference type="SMART" id="SM00389">
    <property type="entry name" value="HOX"/>
    <property type="match status" value="1"/>
</dbReference>
<dbReference type="PROSITE" id="PS50071">
    <property type="entry name" value="HOMEOBOX_2"/>
    <property type="match status" value="1"/>
</dbReference>
<evidence type="ECO:0000256" key="1">
    <source>
        <dbReference type="ARBA" id="ARBA00004123"/>
    </source>
</evidence>
<comment type="subcellular location">
    <subcellularLocation>
        <location evidence="1 7 8">Nucleus</location>
    </subcellularLocation>
</comment>
<dbReference type="AlphaFoldDB" id="A0AAJ7L5U0"/>
<evidence type="ECO:0000256" key="10">
    <source>
        <dbReference type="SAM" id="MobiDB-lite"/>
    </source>
</evidence>
<evidence type="ECO:0000256" key="7">
    <source>
        <dbReference type="PROSITE-ProRule" id="PRU00108"/>
    </source>
</evidence>
<comment type="similarity">
    <text evidence="2 9">Belongs to the Antp homeobox family.</text>
</comment>
<feature type="domain" description="Homeobox" evidence="11">
    <location>
        <begin position="187"/>
        <end position="247"/>
    </location>
</feature>
<feature type="compositionally biased region" description="Polar residues" evidence="10">
    <location>
        <begin position="163"/>
        <end position="172"/>
    </location>
</feature>
<evidence type="ECO:0000256" key="6">
    <source>
        <dbReference type="ARBA" id="ARBA00023242"/>
    </source>
</evidence>
<dbReference type="PRINTS" id="PR00024">
    <property type="entry name" value="HOMEOBOX"/>
</dbReference>
<dbReference type="Pfam" id="PF00046">
    <property type="entry name" value="Homeodomain"/>
    <property type="match status" value="1"/>
</dbReference>
<dbReference type="FunFam" id="1.10.10.60:FF:000017">
    <property type="entry name" value="Homeobox protein antennapedia"/>
    <property type="match status" value="1"/>
</dbReference>
<dbReference type="GO" id="GO:0000978">
    <property type="term" value="F:RNA polymerase II cis-regulatory region sequence-specific DNA binding"/>
    <property type="evidence" value="ECO:0007669"/>
    <property type="project" value="TreeGrafter"/>
</dbReference>
<dbReference type="KEGG" id="goe:100897942"/>
<keyword evidence="5 7" id="KW-0371">Homeobox</keyword>
<dbReference type="GO" id="GO:0005634">
    <property type="term" value="C:nucleus"/>
    <property type="evidence" value="ECO:0007669"/>
    <property type="project" value="UniProtKB-SubCell"/>
</dbReference>
<feature type="region of interest" description="Disordered" evidence="10">
    <location>
        <begin position="107"/>
        <end position="172"/>
    </location>
</feature>
<sequence>MSSYYDYYQTQQPRRFEPPKDTNYRCYMNYQKFEPQTTPYGDSRADSYMAQMPCAPCEPTPYFDACPKTEDALSNSSEDLCCNDLAAPQSSQTSAGTYPVSAVPPVPHEDRTCSSLSPGSPYYPATPNEWERHSTGTPESMVPQCYPPQQPPPGGEFTPQQPEDCNSDQGSSKDCSLLYPWMRSQFAERKRGRQTYTRFQTLELEKEFRFNRYLTRRRRIEIAHALCLTERQIKIWFQNRRMKWKKESKTKSHEEVFEPEYSET</sequence>
<dbReference type="PANTHER" id="PTHR45659">
    <property type="entry name" value="HOMEOBOX PROTEIN HOX"/>
    <property type="match status" value="1"/>
</dbReference>
<reference evidence="13" key="1">
    <citation type="submission" date="2025-08" db="UniProtKB">
        <authorList>
            <consortium name="RefSeq"/>
        </authorList>
    </citation>
    <scope>IDENTIFICATION</scope>
</reference>
<evidence type="ECO:0000313" key="13">
    <source>
        <dbReference type="RefSeq" id="XP_018496706.1"/>
    </source>
</evidence>
<dbReference type="Gene3D" id="1.10.10.60">
    <property type="entry name" value="Homeodomain-like"/>
    <property type="match status" value="1"/>
</dbReference>
<dbReference type="CDD" id="cd00086">
    <property type="entry name" value="homeodomain"/>
    <property type="match status" value="1"/>
</dbReference>
<dbReference type="SUPFAM" id="SSF46689">
    <property type="entry name" value="Homeodomain-like"/>
    <property type="match status" value="1"/>
</dbReference>
<dbReference type="PANTHER" id="PTHR45659:SF4">
    <property type="entry name" value="HOMEOBOX PROTEIN ABDOMINAL-A"/>
    <property type="match status" value="1"/>
</dbReference>
<feature type="DNA-binding region" description="Homeobox" evidence="7">
    <location>
        <begin position="189"/>
        <end position="248"/>
    </location>
</feature>
<organism evidence="12 13">
    <name type="scientific">Galendromus occidentalis</name>
    <name type="common">western predatory mite</name>
    <dbReference type="NCBI Taxonomy" id="34638"/>
    <lineage>
        <taxon>Eukaryota</taxon>
        <taxon>Metazoa</taxon>
        <taxon>Ecdysozoa</taxon>
        <taxon>Arthropoda</taxon>
        <taxon>Chelicerata</taxon>
        <taxon>Arachnida</taxon>
        <taxon>Acari</taxon>
        <taxon>Parasitiformes</taxon>
        <taxon>Mesostigmata</taxon>
        <taxon>Gamasina</taxon>
        <taxon>Phytoseioidea</taxon>
        <taxon>Phytoseiidae</taxon>
        <taxon>Typhlodrominae</taxon>
        <taxon>Galendromus</taxon>
    </lineage>
</organism>
<keyword evidence="6 7" id="KW-0539">Nucleus</keyword>
<dbReference type="InterPro" id="IPR001356">
    <property type="entry name" value="HD"/>
</dbReference>
<evidence type="ECO:0000256" key="5">
    <source>
        <dbReference type="ARBA" id="ARBA00023155"/>
    </source>
</evidence>
<keyword evidence="12" id="KW-1185">Reference proteome</keyword>
<dbReference type="InterPro" id="IPR009057">
    <property type="entry name" value="Homeodomain-like_sf"/>
</dbReference>